<dbReference type="PATRIC" id="fig|1166018.3.peg.1521"/>
<dbReference type="Proteomes" id="UP000011058">
    <property type="component" value="Chromosome"/>
</dbReference>
<dbReference type="PROSITE" id="PS50006">
    <property type="entry name" value="FHA_DOMAIN"/>
    <property type="match status" value="1"/>
</dbReference>
<feature type="domain" description="FHA" evidence="2">
    <location>
        <begin position="227"/>
        <end position="297"/>
    </location>
</feature>
<dbReference type="STRING" id="1166018.FAES_4554"/>
<feature type="compositionally biased region" description="Pro residues" evidence="1">
    <location>
        <begin position="71"/>
        <end position="89"/>
    </location>
</feature>
<protein>
    <recommendedName>
        <fullName evidence="2">FHA domain-containing protein</fullName>
    </recommendedName>
</protein>
<dbReference type="InterPro" id="IPR008984">
    <property type="entry name" value="SMAD_FHA_dom_sf"/>
</dbReference>
<evidence type="ECO:0000256" key="1">
    <source>
        <dbReference type="SAM" id="MobiDB-lite"/>
    </source>
</evidence>
<organism evidence="3 4">
    <name type="scientific">Fibrella aestuarina BUZ 2</name>
    <dbReference type="NCBI Taxonomy" id="1166018"/>
    <lineage>
        <taxon>Bacteria</taxon>
        <taxon>Pseudomonadati</taxon>
        <taxon>Bacteroidota</taxon>
        <taxon>Cytophagia</taxon>
        <taxon>Cytophagales</taxon>
        <taxon>Spirosomataceae</taxon>
        <taxon>Fibrella</taxon>
    </lineage>
</organism>
<dbReference type="HOGENOM" id="CLU_952860_0_0_10"/>
<dbReference type="EMBL" id="HE796683">
    <property type="protein sequence ID" value="CCH02553.1"/>
    <property type="molecule type" value="Genomic_DNA"/>
</dbReference>
<keyword evidence="4" id="KW-1185">Reference proteome</keyword>
<dbReference type="AlphaFoldDB" id="I0KEK0"/>
<dbReference type="eggNOG" id="COG1716">
    <property type="taxonomic scope" value="Bacteria"/>
</dbReference>
<gene>
    <name evidence="3" type="ORF">FAES_4554</name>
</gene>
<evidence type="ECO:0000259" key="2">
    <source>
        <dbReference type="PROSITE" id="PS50006"/>
    </source>
</evidence>
<dbReference type="InterPro" id="IPR000253">
    <property type="entry name" value="FHA_dom"/>
</dbReference>
<dbReference type="KEGG" id="fae:FAES_4554"/>
<accession>I0KEK0</accession>
<feature type="region of interest" description="Disordered" evidence="1">
    <location>
        <begin position="51"/>
        <end position="90"/>
    </location>
</feature>
<evidence type="ECO:0000313" key="3">
    <source>
        <dbReference type="EMBL" id="CCH02553.1"/>
    </source>
</evidence>
<dbReference type="Gene3D" id="2.60.200.20">
    <property type="match status" value="1"/>
</dbReference>
<sequence>MGPTIRSLIFWRLSLSIRRAAPIFGQQTNRTNKSTDVNMAFSDKLKQLFGLGAPPEATQPTPDEPANRPRATPPPAPAAPSAPKPPPAPQRREELFRFLIEKLTPYANETDNAPLGLRLWVRCPTPDDVQLMQVVLYANQPGRFQEELSRHLANHYIALAPNWLFEWQLVTDELPVDCTYHQGNFGLTVVFKPVATAVHPTQLRLRALTGQTAETDYLLDPSQKLTYCVGRGATVETASGRIRTNDIVFVDPEDPAFDPRRGEVNQVVSRQHATIKFDETARRYRLYVDPGGLPTNGNKTKILHANDTLERADMPGVGYLLVPGDQIELGGEVKLLVE</sequence>
<name>I0KEK0_9BACT</name>
<proteinExistence type="predicted"/>
<reference evidence="3 4" key="1">
    <citation type="journal article" date="2012" name="J. Bacteriol.">
        <title>Genome Sequence of Fibrella aestuarina BUZ 2T, a Filamentous Marine Bacterium.</title>
        <authorList>
            <person name="Filippini M."/>
            <person name="Qi W."/>
            <person name="Blom J."/>
            <person name="Goesmann A."/>
            <person name="Smits T.H."/>
            <person name="Bagheri H.C."/>
        </authorList>
    </citation>
    <scope>NUCLEOTIDE SEQUENCE [LARGE SCALE GENOMIC DNA]</scope>
    <source>
        <strain evidence="4">BUZ 2T</strain>
    </source>
</reference>
<dbReference type="SUPFAM" id="SSF49879">
    <property type="entry name" value="SMAD/FHA domain"/>
    <property type="match status" value="1"/>
</dbReference>
<evidence type="ECO:0000313" key="4">
    <source>
        <dbReference type="Proteomes" id="UP000011058"/>
    </source>
</evidence>